<evidence type="ECO:0000256" key="1">
    <source>
        <dbReference type="ARBA" id="ARBA00000900"/>
    </source>
</evidence>
<feature type="repeat" description="TPR" evidence="7">
    <location>
        <begin position="493"/>
        <end position="526"/>
    </location>
</feature>
<dbReference type="GO" id="GO:0005737">
    <property type="term" value="C:cytoplasm"/>
    <property type="evidence" value="ECO:0007669"/>
    <property type="project" value="UniProtKB-SubCell"/>
</dbReference>
<dbReference type="EMBL" id="JAROKS010000010">
    <property type="protein sequence ID" value="KAK1800424.1"/>
    <property type="molecule type" value="Genomic_DNA"/>
</dbReference>
<dbReference type="InterPro" id="IPR056870">
    <property type="entry name" value="TTC3/DZIP3/RBM44-like_helical"/>
</dbReference>
<evidence type="ECO:0000256" key="8">
    <source>
        <dbReference type="SAM" id="Coils"/>
    </source>
</evidence>
<evidence type="ECO:0000313" key="14">
    <source>
        <dbReference type="EMBL" id="KAK1800424.1"/>
    </source>
</evidence>
<keyword evidence="8" id="KW-0175">Coiled coil</keyword>
<protein>
    <recommendedName>
        <fullName evidence="4">RING-type E3 ubiquitin transferase</fullName>
        <ecNumber evidence="4">2.3.2.27</ecNumber>
    </recommendedName>
</protein>
<comment type="caution">
    <text evidence="14">The sequence shown here is derived from an EMBL/GenBank/DDBJ whole genome shotgun (WGS) entry which is preliminary data.</text>
</comment>
<feature type="region of interest" description="Disordered" evidence="9">
    <location>
        <begin position="369"/>
        <end position="403"/>
    </location>
</feature>
<dbReference type="InterPro" id="IPR043866">
    <property type="entry name" value="TTC3/DZIP3_dom"/>
</dbReference>
<evidence type="ECO:0000256" key="9">
    <source>
        <dbReference type="SAM" id="MobiDB-lite"/>
    </source>
</evidence>
<evidence type="ECO:0000256" key="4">
    <source>
        <dbReference type="ARBA" id="ARBA00012483"/>
    </source>
</evidence>
<reference evidence="14" key="1">
    <citation type="submission" date="2023-03" db="EMBL/GenBank/DDBJ databases">
        <title>Electrophorus voltai genome.</title>
        <authorList>
            <person name="Bian C."/>
        </authorList>
    </citation>
    <scope>NUCLEOTIDE SEQUENCE</scope>
    <source>
        <strain evidence="14">CB-2022</strain>
        <tissue evidence="14">Muscle</tissue>
    </source>
</reference>
<dbReference type="Proteomes" id="UP001239994">
    <property type="component" value="Unassembled WGS sequence"/>
</dbReference>
<feature type="compositionally biased region" description="Low complexity" evidence="9">
    <location>
        <begin position="392"/>
        <end position="403"/>
    </location>
</feature>
<dbReference type="Pfam" id="PF24525">
    <property type="entry name" value="TTC3"/>
    <property type="match status" value="3"/>
</dbReference>
<dbReference type="Pfam" id="PF24905">
    <property type="entry name" value="TTC3_9th"/>
    <property type="match status" value="1"/>
</dbReference>
<keyword evidence="7" id="KW-0802">TPR repeat</keyword>
<feature type="non-terminal residue" evidence="14">
    <location>
        <position position="1"/>
    </location>
</feature>
<feature type="domain" description="TTC3/DZIP3/RBM44-like helical" evidence="13">
    <location>
        <begin position="1706"/>
        <end position="1764"/>
    </location>
</feature>
<evidence type="ECO:0000259" key="11">
    <source>
        <dbReference type="Pfam" id="PF24525"/>
    </source>
</evidence>
<dbReference type="InterPro" id="IPR056871">
    <property type="entry name" value="WH_TTC3"/>
</dbReference>
<dbReference type="GO" id="GO:0061630">
    <property type="term" value="F:ubiquitin protein ligase activity"/>
    <property type="evidence" value="ECO:0007669"/>
    <property type="project" value="UniProtKB-EC"/>
</dbReference>
<dbReference type="Gene3D" id="1.25.40.10">
    <property type="entry name" value="Tetratricopeptide repeat domain"/>
    <property type="match status" value="1"/>
</dbReference>
<feature type="coiled-coil region" evidence="8">
    <location>
        <begin position="1388"/>
        <end position="1447"/>
    </location>
</feature>
<feature type="domain" description="TTC3/DZIP3-like helical" evidence="11">
    <location>
        <begin position="1474"/>
        <end position="1543"/>
    </location>
</feature>
<evidence type="ECO:0000256" key="7">
    <source>
        <dbReference type="PROSITE-ProRule" id="PRU00339"/>
    </source>
</evidence>
<dbReference type="Pfam" id="PF19179">
    <property type="entry name" value="TTC3_DZIP3_dom"/>
    <property type="match status" value="1"/>
</dbReference>
<gene>
    <name evidence="14" type="ORF">P4O66_005652</name>
</gene>
<organism evidence="14 15">
    <name type="scientific">Electrophorus voltai</name>
    <dbReference type="NCBI Taxonomy" id="2609070"/>
    <lineage>
        <taxon>Eukaryota</taxon>
        <taxon>Metazoa</taxon>
        <taxon>Chordata</taxon>
        <taxon>Craniata</taxon>
        <taxon>Vertebrata</taxon>
        <taxon>Euteleostomi</taxon>
        <taxon>Actinopterygii</taxon>
        <taxon>Neopterygii</taxon>
        <taxon>Teleostei</taxon>
        <taxon>Ostariophysi</taxon>
        <taxon>Gymnotiformes</taxon>
        <taxon>Gymnotoidei</taxon>
        <taxon>Gymnotidae</taxon>
        <taxon>Electrophorus</taxon>
    </lineage>
</organism>
<keyword evidence="5" id="KW-0963">Cytoplasm</keyword>
<evidence type="ECO:0000256" key="3">
    <source>
        <dbReference type="ARBA" id="ARBA00004906"/>
    </source>
</evidence>
<evidence type="ECO:0000313" key="15">
    <source>
        <dbReference type="Proteomes" id="UP001239994"/>
    </source>
</evidence>
<accession>A0AAD8ZKP7</accession>
<dbReference type="InterPro" id="IPR019734">
    <property type="entry name" value="TPR_rpt"/>
</dbReference>
<evidence type="ECO:0000259" key="12">
    <source>
        <dbReference type="Pfam" id="PF24812"/>
    </source>
</evidence>
<dbReference type="PANTHER" id="PTHR17550">
    <property type="entry name" value="E3 UBIQUITIN-PROTEIN LIGASE TTC3"/>
    <property type="match status" value="1"/>
</dbReference>
<dbReference type="SMART" id="SM00028">
    <property type="entry name" value="TPR"/>
    <property type="match status" value="3"/>
</dbReference>
<dbReference type="InterPro" id="IPR011990">
    <property type="entry name" value="TPR-like_helical_dom_sf"/>
</dbReference>
<keyword evidence="6" id="KW-0808">Transferase</keyword>
<feature type="domain" description="TTC3/DZIP3-like helical" evidence="11">
    <location>
        <begin position="1571"/>
        <end position="1632"/>
    </location>
</feature>
<evidence type="ECO:0000259" key="13">
    <source>
        <dbReference type="Pfam" id="PF24905"/>
    </source>
</evidence>
<comment type="pathway">
    <text evidence="3">Protein modification; protein ubiquitination.</text>
</comment>
<feature type="coiled-coil region" evidence="8">
    <location>
        <begin position="1584"/>
        <end position="1611"/>
    </location>
</feature>
<dbReference type="InterPro" id="IPR056872">
    <property type="entry name" value="TTC3/DZIP3-like_helical"/>
</dbReference>
<evidence type="ECO:0000256" key="2">
    <source>
        <dbReference type="ARBA" id="ARBA00004496"/>
    </source>
</evidence>
<dbReference type="PROSITE" id="PS50005">
    <property type="entry name" value="TPR"/>
    <property type="match status" value="1"/>
</dbReference>
<name>A0AAD8ZKP7_9TELE</name>
<feature type="domain" description="E3 ubiquitin-protein ligase TTC3 winged helix turn helix" evidence="12">
    <location>
        <begin position="986"/>
        <end position="1125"/>
    </location>
</feature>
<proteinExistence type="predicted"/>
<feature type="domain" description="TTC3/DZIP3-like helical" evidence="11">
    <location>
        <begin position="1321"/>
        <end position="1455"/>
    </location>
</feature>
<feature type="region of interest" description="Disordered" evidence="9">
    <location>
        <begin position="1670"/>
        <end position="1696"/>
    </location>
</feature>
<sequence>MFESEDSDIEEGPDVIRHKTKIIYQNTFPYIHMEPPDALYERWIKIKPEVKKAVGHMLHISVFWWHILFRQQENHTTTAWAVDTGFLDSNVSNDLSLKRLHRIEILELILNTMEKCLADRDPERRAKDLVSISTSFKMQEDCLAHAVSYLEESGPPGLSRKLLDLGRKELRYQILRFIFTEYARYVQVMSCSKTNMIRELTVDPELWCLQKSEEMKNKGNEQFQKKKYDLAVKWYTKAIKHHTSNHFLYGNRALAFIRCEKYLKAMGDGKRAIILQQDWAKGHYRFCDALFFLGAKEKAVEANLAAQSICSADPEGMRDLQQQYHRFMAEVFECKRKCSADTFAGQLNWIHKRTSEMAARRTKKAALCVPEKQSVKNKHPPAQEKPRSGSTGSADGCSSSGPSSKEQFRAAVLDAHTALYDQRCRNAQQAFSLALSILDSTGTKTLGISELDRALLIYGYATAMIEIGQPEELGEAQRQFEKLSFSEDRKFQSLVLYGMGKVFLKENRFSKALEKFSNALLMVQRQITCGKLTWPTTKVTVEETRPEYLKQLLESSVEMCKFPPKPDAICRHQYCLGHTVQIYFTDPDFKGFIRMSCCQRCKVEFHISCWKKFKTSEFSDKNDKDFLQDSCFTPDCMGRICHIVIFGSTGLIKCEFEAHILKSKAPGKLRVRQPYTSLKKSKEDGLKLRRKQQRAPATLNEDETITIEEEANNKEAAKESPKDYTVHGDRVLHQIYESRELFKDELHSISSMLVCLRPWMELDEGKSHASVLKGRSEPQALWELVDVLLERRNRVWARVFIQILSGCQNIKPKLHDWAQQLDSVGLKAAESFIGHCGDQLEELDLSSLLAFPPLQDVLIEKFGTMPELFDNTGFTIIEYLKQAPPQEMRLFIWTLEENRERYPTCFTILDEYFEMDAICLVIKKTGIDNVSSLNKAKSKNRKKKQKEPKSVIFMSGMRSDFVRDEEDEDIFAEEDSFMLLDGNDPFSVPDHLRDQVAEFEGQYVSSGHLNYYKKFLDNNPDPTKESLYEYVRENSTHYTIVVHTHHHKDFAAVNLSYFEQILEEHGPLETSDPLLVGELENFPAEAQQKISAAGGLEPFLCKSLRFYMMDNLIGLMGHAVSLQHPIADDTPMLFNSFSDTYDDLEPRVPSHLNPTAKEFLPQFEHLNVSDSNMSYDNDILDDEDIPVLAHSDPQNSPPGPSALSNHCVFGSHITTNIDYVHVSQDMDMAETAQTELQEVEYSEQLLISSPKDFIFNSTSLSPDNNINPYSEREARELYSSVICKQANAAPESVAVSVQTLEGPKESREDAAVNTEPYLLFEKNKGDMTQKEKNNVKFEKQIQKMLQTYEYLQTRREEEVSVLEAEVEDYHQKVEVENPGTDCVLMITNKELSLFQQKLEEEIRKDQQEKRDNQEALKALKVENKELLDLQERLSKQIQDKNMEYQAELDCFLEIRQVPLHPGVYCHLVTKSNINQCEAEKMSLEEEIKRCRDRCAKAANRSQSAQLCILQNRRECGLRGLRKCLSDGKAILLNMTELSSRSILVSKTILGRVMYTEDQILNYNDESENGMSMTEYPSSGLHSTIEAWKACVQEAEKKIARTEAQYEEQMELVSTGNRLESLPLISVPSAPAPPPVPALLPLPANQHLVPQQLSVRHVLPDLAYAAQQPPAWPQSHSAVTAPQAQPAERTHSPPVPINQMPLQPLDVFEKIVNRLSSMFPHYSRAVLAKFIQEVRSASVSRFNMLTYEDMINRVAQLILDHQEDASLNMEDPCIICHEEMAPEDVCVLECRHSFHRE</sequence>
<comment type="catalytic activity">
    <reaction evidence="1">
        <text>S-ubiquitinyl-[E2 ubiquitin-conjugating enzyme]-L-cysteine + [acceptor protein]-L-lysine = [E2 ubiquitin-conjugating enzyme]-L-cysteine + N(6)-ubiquitinyl-[acceptor protein]-L-lysine.</text>
        <dbReference type="EC" id="2.3.2.27"/>
    </reaction>
</comment>
<evidence type="ECO:0000256" key="6">
    <source>
        <dbReference type="ARBA" id="ARBA00022679"/>
    </source>
</evidence>
<dbReference type="PANTHER" id="PTHR17550:SF8">
    <property type="entry name" value="RING-TYPE E3 UBIQUITIN TRANSFERASE"/>
    <property type="match status" value="1"/>
</dbReference>
<keyword evidence="15" id="KW-1185">Reference proteome</keyword>
<feature type="domain" description="E3 ubiquitin-protein ligase TTC3/DZIP3" evidence="10">
    <location>
        <begin position="541"/>
        <end position="655"/>
    </location>
</feature>
<dbReference type="Pfam" id="PF24812">
    <property type="entry name" value="WHD_TTC3"/>
    <property type="match status" value="1"/>
</dbReference>
<evidence type="ECO:0000256" key="5">
    <source>
        <dbReference type="ARBA" id="ARBA00022490"/>
    </source>
</evidence>
<dbReference type="SUPFAM" id="SSF48452">
    <property type="entry name" value="TPR-like"/>
    <property type="match status" value="1"/>
</dbReference>
<dbReference type="EC" id="2.3.2.27" evidence="4"/>
<feature type="coiled-coil region" evidence="8">
    <location>
        <begin position="1473"/>
        <end position="1500"/>
    </location>
</feature>
<comment type="subcellular location">
    <subcellularLocation>
        <location evidence="2">Cytoplasm</location>
    </subcellularLocation>
</comment>
<evidence type="ECO:0000259" key="10">
    <source>
        <dbReference type="Pfam" id="PF19179"/>
    </source>
</evidence>